<keyword evidence="3" id="KW-0234">DNA repair</keyword>
<feature type="compositionally biased region" description="Basic and acidic residues" evidence="5">
    <location>
        <begin position="540"/>
        <end position="556"/>
    </location>
</feature>
<evidence type="ECO:0000256" key="1">
    <source>
        <dbReference type="ARBA" id="ARBA00004123"/>
    </source>
</evidence>
<dbReference type="PANTHER" id="PTHR12663">
    <property type="entry name" value="ANDROGEN INDUCED INHIBITOR OF PROLIFERATION AS3 / PDS5-RELATED"/>
    <property type="match status" value="1"/>
</dbReference>
<dbReference type="CDD" id="cd20404">
    <property type="entry name" value="Tudor_Agenet_AtEML-like"/>
    <property type="match status" value="2"/>
</dbReference>
<evidence type="ECO:0000313" key="7">
    <source>
        <dbReference type="EMBL" id="TMW85286.1"/>
    </source>
</evidence>
<dbReference type="InterPro" id="IPR002999">
    <property type="entry name" value="Tudor"/>
</dbReference>
<evidence type="ECO:0000256" key="5">
    <source>
        <dbReference type="SAM" id="MobiDB-lite"/>
    </source>
</evidence>
<evidence type="ECO:0000256" key="2">
    <source>
        <dbReference type="ARBA" id="ARBA00022763"/>
    </source>
</evidence>
<dbReference type="GO" id="GO:0006281">
    <property type="term" value="P:DNA repair"/>
    <property type="evidence" value="ECO:0007669"/>
    <property type="project" value="UniProtKB-KW"/>
</dbReference>
<organism evidence="7">
    <name type="scientific">Solanum chilense</name>
    <name type="common">Tomato</name>
    <name type="synonym">Lycopersicon chilense</name>
    <dbReference type="NCBI Taxonomy" id="4083"/>
    <lineage>
        <taxon>Eukaryota</taxon>
        <taxon>Viridiplantae</taxon>
        <taxon>Streptophyta</taxon>
        <taxon>Embryophyta</taxon>
        <taxon>Tracheophyta</taxon>
        <taxon>Spermatophyta</taxon>
        <taxon>Magnoliopsida</taxon>
        <taxon>eudicotyledons</taxon>
        <taxon>Gunneridae</taxon>
        <taxon>Pentapetalae</taxon>
        <taxon>asterids</taxon>
        <taxon>lamiids</taxon>
        <taxon>Solanales</taxon>
        <taxon>Solanaceae</taxon>
        <taxon>Solanoideae</taxon>
        <taxon>Solaneae</taxon>
        <taxon>Solanum</taxon>
        <taxon>Solanum subgen. Lycopersicon</taxon>
    </lineage>
</organism>
<dbReference type="SUPFAM" id="SSF63748">
    <property type="entry name" value="Tudor/PWWP/MBT"/>
    <property type="match status" value="2"/>
</dbReference>
<dbReference type="PANTHER" id="PTHR12663:SF56">
    <property type="entry name" value="TUDOR DOMAIN-CONTAINING PROTEIN"/>
    <property type="match status" value="1"/>
</dbReference>
<feature type="compositionally biased region" description="Basic and acidic residues" evidence="5">
    <location>
        <begin position="461"/>
        <end position="473"/>
    </location>
</feature>
<proteinExistence type="predicted"/>
<dbReference type="AlphaFoldDB" id="A0A6N2ASC8"/>
<evidence type="ECO:0000256" key="3">
    <source>
        <dbReference type="ARBA" id="ARBA00023204"/>
    </source>
</evidence>
<feature type="compositionally biased region" description="Basic and acidic residues" evidence="5">
    <location>
        <begin position="482"/>
        <end position="517"/>
    </location>
</feature>
<evidence type="ECO:0000259" key="6">
    <source>
        <dbReference type="SMART" id="SM00333"/>
    </source>
</evidence>
<feature type="region of interest" description="Disordered" evidence="5">
    <location>
        <begin position="535"/>
        <end position="556"/>
    </location>
</feature>
<feature type="compositionally biased region" description="Polar residues" evidence="5">
    <location>
        <begin position="389"/>
        <end position="412"/>
    </location>
</feature>
<sequence length="708" mass="80807">MASFDSSCADRKKMEDEITAYGMSLMNPPSSIDELFKILQKVESLLKTVSEEPFDSTTSAIQPLMKALVRNELLGHTNEDVKVSVISSITEISRIYAPNRPYDDDRQMGEILRQTVMTFKKIAVVNSRSYRKVIRVLEVFAKVRFTAMLLDLENERLIIEIFKIFLEVIRPYHPTNIFTWMKEIMTRLIQGSDEISIELLQLLLDRVKIDNQMESPIASYLVEEVLKDCAAIVKPYFSDALKSMSFDPAHYAQTVALLSKEMPKGKEMMETENAPATVHCVKVGPSEAKCCELARQDDTHREKLKDTCLTNIMKPVNPEDVHPAKNVPKENQEETGSHKLTGHPVKVGPSEAKFCEPVLQDDIHIHREKLKDTCTTNIMKPVNPEDLQPATNVPKENQEGTGSHELTGSSGHHSLVSEKHNNSTGSHDHLCKPKRKEIPINNDDELVVSIPIGDVPQSQVQKKDSLHLGERTKRTQCAKRKLGSDSKKNESASDCETERKSESSIKNEEGNLEEHKETTLQQIFGIKLWKKKTKITTNTEESRDKDSERAHTSKDHGAELIGTQIKVWWPLEQAFYKGVISSFDSETNKHKVVYDDGEVEILRLYKQRWTMLEDNSSQKDFKRTFTTKDYGKELVGARIKVWWPLDEKFYEGVVSSFDPVERKHKVVYDDGETEKLRLHKERWEMLEDNLTQKDHGLDFQGHAVSSAT</sequence>
<feature type="domain" description="Tudor" evidence="6">
    <location>
        <begin position="631"/>
        <end position="689"/>
    </location>
</feature>
<feature type="compositionally biased region" description="Basic and acidic residues" evidence="5">
    <location>
        <begin position="415"/>
        <end position="431"/>
    </location>
</feature>
<accession>A0A6N2ASC8</accession>
<dbReference type="SMART" id="SM00333">
    <property type="entry name" value="TUDOR"/>
    <property type="match status" value="2"/>
</dbReference>
<dbReference type="GO" id="GO:0005634">
    <property type="term" value="C:nucleus"/>
    <property type="evidence" value="ECO:0007669"/>
    <property type="project" value="UniProtKB-SubCell"/>
</dbReference>
<feature type="region of interest" description="Disordered" evidence="5">
    <location>
        <begin position="315"/>
        <end position="348"/>
    </location>
</feature>
<keyword evidence="4" id="KW-0539">Nucleus</keyword>
<dbReference type="GO" id="GO:0000785">
    <property type="term" value="C:chromatin"/>
    <property type="evidence" value="ECO:0007669"/>
    <property type="project" value="TreeGrafter"/>
</dbReference>
<feature type="region of interest" description="Disordered" evidence="5">
    <location>
        <begin position="458"/>
        <end position="517"/>
    </location>
</feature>
<dbReference type="EMBL" id="RXGB01007601">
    <property type="protein sequence ID" value="TMW85286.1"/>
    <property type="molecule type" value="Genomic_DNA"/>
</dbReference>
<dbReference type="Pfam" id="PF20168">
    <property type="entry name" value="PDS5"/>
    <property type="match status" value="1"/>
</dbReference>
<evidence type="ECO:0000256" key="4">
    <source>
        <dbReference type="ARBA" id="ARBA00023242"/>
    </source>
</evidence>
<keyword evidence="2" id="KW-0227">DNA damage</keyword>
<name>A0A6N2ASC8_SOLCI</name>
<feature type="compositionally biased region" description="Basic and acidic residues" evidence="5">
    <location>
        <begin position="317"/>
        <end position="337"/>
    </location>
</feature>
<feature type="region of interest" description="Disordered" evidence="5">
    <location>
        <begin position="381"/>
        <end position="437"/>
    </location>
</feature>
<reference evidence="7" key="1">
    <citation type="submission" date="2019-05" db="EMBL/GenBank/DDBJ databases">
        <title>The de novo reference genome and transcriptome assemblies of the wild tomato species Solanum chilense.</title>
        <authorList>
            <person name="Stam R."/>
            <person name="Nosenko T."/>
            <person name="Hoerger A.C."/>
            <person name="Stephan W."/>
            <person name="Seidel M.A."/>
            <person name="Kuhn J.M.M."/>
            <person name="Haberer G."/>
            <person name="Tellier A."/>
        </authorList>
    </citation>
    <scope>NUCLEOTIDE SEQUENCE</scope>
    <source>
        <tissue evidence="7">Mature leaves</tissue>
    </source>
</reference>
<dbReference type="GO" id="GO:0007064">
    <property type="term" value="P:mitotic sister chromatid cohesion"/>
    <property type="evidence" value="ECO:0007669"/>
    <property type="project" value="InterPro"/>
</dbReference>
<dbReference type="InterPro" id="IPR039776">
    <property type="entry name" value="Pds5"/>
</dbReference>
<dbReference type="Gene3D" id="2.30.30.140">
    <property type="match status" value="2"/>
</dbReference>
<comment type="caution">
    <text evidence="7">The sequence shown here is derived from an EMBL/GenBank/DDBJ whole genome shotgun (WGS) entry which is preliminary data.</text>
</comment>
<protein>
    <recommendedName>
        <fullName evidence="6">Tudor domain-containing protein</fullName>
    </recommendedName>
</protein>
<feature type="domain" description="Tudor" evidence="6">
    <location>
        <begin position="557"/>
        <end position="616"/>
    </location>
</feature>
<gene>
    <name evidence="7" type="ORF">EJD97_023387</name>
</gene>
<comment type="subcellular location">
    <subcellularLocation>
        <location evidence="1">Nucleus</location>
    </subcellularLocation>
</comment>